<dbReference type="Proteomes" id="UP000656813">
    <property type="component" value="Unassembled WGS sequence"/>
</dbReference>
<proteinExistence type="inferred from homology"/>
<protein>
    <recommendedName>
        <fullName evidence="12 13">Transcription-repair-coupling factor</fullName>
        <shortName evidence="13">TRCF</shortName>
        <ecNumber evidence="13">3.6.4.-</ecNumber>
    </recommendedName>
</protein>
<dbReference type="GO" id="GO:0003684">
    <property type="term" value="F:damaged DNA binding"/>
    <property type="evidence" value="ECO:0007669"/>
    <property type="project" value="InterPro"/>
</dbReference>
<keyword evidence="4 13" id="KW-0227">DNA damage</keyword>
<gene>
    <name evidence="13 16" type="primary">mfd</name>
    <name evidence="16" type="ORF">GCM10007096_39370</name>
</gene>
<keyword evidence="7 13" id="KW-0067">ATP-binding</keyword>
<evidence type="ECO:0000313" key="16">
    <source>
        <dbReference type="EMBL" id="GGH88017.1"/>
    </source>
</evidence>
<evidence type="ECO:0000259" key="15">
    <source>
        <dbReference type="PROSITE" id="PS51194"/>
    </source>
</evidence>
<dbReference type="InterPro" id="IPR011545">
    <property type="entry name" value="DEAD/DEAH_box_helicase_dom"/>
</dbReference>
<dbReference type="NCBIfam" id="TIGR00580">
    <property type="entry name" value="mfd"/>
    <property type="match status" value="1"/>
</dbReference>
<dbReference type="PANTHER" id="PTHR47964">
    <property type="entry name" value="ATP-DEPENDENT DNA HELICASE HOMOLOG RECG, CHLOROPLASTIC"/>
    <property type="match status" value="1"/>
</dbReference>
<dbReference type="InterPro" id="IPR041471">
    <property type="entry name" value="UvrB_inter"/>
</dbReference>
<dbReference type="SMART" id="SM00487">
    <property type="entry name" value="DEXDc"/>
    <property type="match status" value="1"/>
</dbReference>
<accession>A0A8J2ZZU8</accession>
<keyword evidence="8 13" id="KW-0238">DNA-binding</keyword>
<dbReference type="GO" id="GO:0003678">
    <property type="term" value="F:DNA helicase activity"/>
    <property type="evidence" value="ECO:0007669"/>
    <property type="project" value="TreeGrafter"/>
</dbReference>
<dbReference type="Gene3D" id="3.40.50.11180">
    <property type="match status" value="1"/>
</dbReference>
<keyword evidence="17" id="KW-1185">Reference proteome</keyword>
<dbReference type="HAMAP" id="MF_00969">
    <property type="entry name" value="TRCF"/>
    <property type="match status" value="1"/>
</dbReference>
<keyword evidence="9 13" id="KW-0234">DNA repair</keyword>
<dbReference type="FunFam" id="3.40.50.300:FF:000546">
    <property type="entry name" value="Transcription-repair-coupling factor"/>
    <property type="match status" value="1"/>
</dbReference>
<keyword evidence="3 13" id="KW-0547">Nucleotide-binding</keyword>
<evidence type="ECO:0000256" key="9">
    <source>
        <dbReference type="ARBA" id="ARBA00023204"/>
    </source>
</evidence>
<keyword evidence="6" id="KW-0347">Helicase</keyword>
<evidence type="ECO:0000313" key="17">
    <source>
        <dbReference type="Proteomes" id="UP000656813"/>
    </source>
</evidence>
<dbReference type="InterPro" id="IPR036101">
    <property type="entry name" value="CarD-like/TRCF_RID_sf"/>
</dbReference>
<dbReference type="PROSITE" id="PS51192">
    <property type="entry name" value="HELICASE_ATP_BIND_1"/>
    <property type="match status" value="1"/>
</dbReference>
<evidence type="ECO:0000256" key="1">
    <source>
        <dbReference type="ARBA" id="ARBA00004496"/>
    </source>
</evidence>
<dbReference type="GO" id="GO:0005524">
    <property type="term" value="F:ATP binding"/>
    <property type="evidence" value="ECO:0007669"/>
    <property type="project" value="UniProtKB-UniRule"/>
</dbReference>
<dbReference type="PROSITE" id="PS51194">
    <property type="entry name" value="HELICASE_CTER"/>
    <property type="match status" value="1"/>
</dbReference>
<reference evidence="16" key="2">
    <citation type="submission" date="2020-09" db="EMBL/GenBank/DDBJ databases">
        <authorList>
            <person name="Sun Q."/>
            <person name="Zhou Y."/>
        </authorList>
    </citation>
    <scope>NUCLEOTIDE SEQUENCE</scope>
    <source>
        <strain evidence="16">CGMCC 1.12777</strain>
    </source>
</reference>
<dbReference type="EMBL" id="BMFV01000045">
    <property type="protein sequence ID" value="GGH88017.1"/>
    <property type="molecule type" value="Genomic_DNA"/>
</dbReference>
<dbReference type="Gene3D" id="2.40.10.170">
    <property type="match status" value="1"/>
</dbReference>
<dbReference type="EC" id="3.6.4.-" evidence="13"/>
<organism evidence="16 17">
    <name type="scientific">Pullulanibacillus pueri</name>
    <dbReference type="NCBI Taxonomy" id="1437324"/>
    <lineage>
        <taxon>Bacteria</taxon>
        <taxon>Bacillati</taxon>
        <taxon>Bacillota</taxon>
        <taxon>Bacilli</taxon>
        <taxon>Bacillales</taxon>
        <taxon>Sporolactobacillaceae</taxon>
        <taxon>Pullulanibacillus</taxon>
    </lineage>
</organism>
<evidence type="ECO:0000256" key="10">
    <source>
        <dbReference type="ARBA" id="ARBA00061104"/>
    </source>
</evidence>
<dbReference type="Gene3D" id="3.90.1150.50">
    <property type="entry name" value="Transcription-repair-coupling factor, D7 domain"/>
    <property type="match status" value="1"/>
</dbReference>
<comment type="caution">
    <text evidence="16">The sequence shown here is derived from an EMBL/GenBank/DDBJ whole genome shotgun (WGS) entry which is preliminary data.</text>
</comment>
<dbReference type="AlphaFoldDB" id="A0A8J2ZZU8"/>
<dbReference type="GO" id="GO:0000716">
    <property type="term" value="P:transcription-coupled nucleotide-excision repair, DNA damage recognition"/>
    <property type="evidence" value="ECO:0007669"/>
    <property type="project" value="UniProtKB-UniRule"/>
</dbReference>
<evidence type="ECO:0000256" key="4">
    <source>
        <dbReference type="ARBA" id="ARBA00022763"/>
    </source>
</evidence>
<dbReference type="InterPro" id="IPR005118">
    <property type="entry name" value="TRCF_C"/>
</dbReference>
<dbReference type="InterPro" id="IPR047112">
    <property type="entry name" value="RecG/Mfd"/>
</dbReference>
<dbReference type="SMART" id="SM01058">
    <property type="entry name" value="CarD_TRCF"/>
    <property type="match status" value="1"/>
</dbReference>
<feature type="domain" description="Helicase C-terminal" evidence="15">
    <location>
        <begin position="814"/>
        <end position="976"/>
    </location>
</feature>
<dbReference type="InterPro" id="IPR014001">
    <property type="entry name" value="Helicase_ATP-bd"/>
</dbReference>
<dbReference type="Gene3D" id="3.40.50.300">
    <property type="entry name" value="P-loop containing nucleotide triphosphate hydrolases"/>
    <property type="match status" value="2"/>
</dbReference>
<comment type="similarity">
    <text evidence="10 13">In the N-terminal section; belongs to the UvrB family.</text>
</comment>
<dbReference type="GO" id="GO:0016787">
    <property type="term" value="F:hydrolase activity"/>
    <property type="evidence" value="ECO:0007669"/>
    <property type="project" value="UniProtKB-KW"/>
</dbReference>
<evidence type="ECO:0000256" key="8">
    <source>
        <dbReference type="ARBA" id="ARBA00023125"/>
    </source>
</evidence>
<comment type="subcellular location">
    <subcellularLocation>
        <location evidence="1 13">Cytoplasm</location>
    </subcellularLocation>
</comment>
<evidence type="ECO:0000256" key="6">
    <source>
        <dbReference type="ARBA" id="ARBA00022806"/>
    </source>
</evidence>
<dbReference type="InterPro" id="IPR004576">
    <property type="entry name" value="Mfd"/>
</dbReference>
<evidence type="ECO:0000259" key="14">
    <source>
        <dbReference type="PROSITE" id="PS51192"/>
    </source>
</evidence>
<evidence type="ECO:0000256" key="2">
    <source>
        <dbReference type="ARBA" id="ARBA00022490"/>
    </source>
</evidence>
<dbReference type="InterPro" id="IPR001650">
    <property type="entry name" value="Helicase_C-like"/>
</dbReference>
<keyword evidence="2 13" id="KW-0963">Cytoplasm</keyword>
<dbReference type="PANTHER" id="PTHR47964:SF1">
    <property type="entry name" value="ATP-DEPENDENT DNA HELICASE HOMOLOG RECG, CHLOROPLASTIC"/>
    <property type="match status" value="1"/>
</dbReference>
<dbReference type="SUPFAM" id="SSF143517">
    <property type="entry name" value="TRCF domain-like"/>
    <property type="match status" value="1"/>
</dbReference>
<dbReference type="Pfam" id="PF03461">
    <property type="entry name" value="TRCF"/>
    <property type="match status" value="1"/>
</dbReference>
<evidence type="ECO:0000256" key="3">
    <source>
        <dbReference type="ARBA" id="ARBA00022741"/>
    </source>
</evidence>
<evidence type="ECO:0000256" key="13">
    <source>
        <dbReference type="HAMAP-Rule" id="MF_00969"/>
    </source>
</evidence>
<dbReference type="InterPro" id="IPR037235">
    <property type="entry name" value="TRCF-like_C_D7"/>
</dbReference>
<dbReference type="RefSeq" id="WP_188499089.1">
    <property type="nucleotide sequence ID" value="NZ_BMFV01000045.1"/>
</dbReference>
<evidence type="ECO:0000256" key="11">
    <source>
        <dbReference type="ARBA" id="ARBA00061399"/>
    </source>
</evidence>
<evidence type="ECO:0000256" key="7">
    <source>
        <dbReference type="ARBA" id="ARBA00022840"/>
    </source>
</evidence>
<feature type="domain" description="Helicase ATP-binding" evidence="14">
    <location>
        <begin position="640"/>
        <end position="801"/>
    </location>
</feature>
<evidence type="ECO:0000256" key="12">
    <source>
        <dbReference type="ARBA" id="ARBA00070128"/>
    </source>
</evidence>
<dbReference type="Pfam" id="PF00271">
    <property type="entry name" value="Helicase_C"/>
    <property type="match status" value="1"/>
</dbReference>
<evidence type="ECO:0000256" key="5">
    <source>
        <dbReference type="ARBA" id="ARBA00022801"/>
    </source>
</evidence>
<dbReference type="SUPFAM" id="SSF52540">
    <property type="entry name" value="P-loop containing nucleoside triphosphate hydrolases"/>
    <property type="match status" value="3"/>
</dbReference>
<comment type="function">
    <text evidence="13">Couples transcription and DNA repair by recognizing RNA polymerase (RNAP) stalled at DNA lesions. Mediates ATP-dependent release of RNAP and its truncated transcript from the DNA, and recruitment of nucleotide excision repair machinery to the damaged site.</text>
</comment>
<dbReference type="SMART" id="SM00982">
    <property type="entry name" value="TRCF"/>
    <property type="match status" value="1"/>
</dbReference>
<dbReference type="Pfam" id="PF17757">
    <property type="entry name" value="UvrB_inter"/>
    <property type="match status" value="1"/>
</dbReference>
<comment type="similarity">
    <text evidence="11 13">In the C-terminal section; belongs to the helicase family. RecG subfamily.</text>
</comment>
<reference evidence="16" key="1">
    <citation type="journal article" date="2014" name="Int. J. Syst. Evol. Microbiol.">
        <title>Complete genome sequence of Corynebacterium casei LMG S-19264T (=DSM 44701T), isolated from a smear-ripened cheese.</title>
        <authorList>
            <consortium name="US DOE Joint Genome Institute (JGI-PGF)"/>
            <person name="Walter F."/>
            <person name="Albersmeier A."/>
            <person name="Kalinowski J."/>
            <person name="Ruckert C."/>
        </authorList>
    </citation>
    <scope>NUCLEOTIDE SEQUENCE</scope>
    <source>
        <strain evidence="16">CGMCC 1.12777</strain>
    </source>
</reference>
<dbReference type="Gene3D" id="3.30.2060.10">
    <property type="entry name" value="Penicillin-binding protein 1b domain"/>
    <property type="match status" value="1"/>
</dbReference>
<keyword evidence="5 13" id="KW-0378">Hydrolase</keyword>
<dbReference type="InterPro" id="IPR027417">
    <property type="entry name" value="P-loop_NTPase"/>
</dbReference>
<dbReference type="InterPro" id="IPR003711">
    <property type="entry name" value="CarD-like/TRCF_RID"/>
</dbReference>
<dbReference type="SMART" id="SM00490">
    <property type="entry name" value="HELICc"/>
    <property type="match status" value="1"/>
</dbReference>
<sequence length="1180" mass="133783">MLGLKQFFSENVRDLKVVLEGFSNGMRQQFVAGLSNASKSLWVSSLYEDRHETILVVTHNLFQAQKLYDDLEGLHSDTEVFLYPVNDLIASDIAVASPELLSQRLQALNYLAENKKGIIIVPVAGLKRFIAPEKYWKRGSQTFKVGDILEIEALVQRLSAVGYDREAMVNSPGQYSIRGGIIDIYPLTLPHPVRMELFDDEIDSIRYFDSETQRSLDKIDQVTIGPARELILFPEQYKMGAERLEEALAHTLTKVKNKKVREALSETLSSEIEALKEQTDFQGMMKYTQLYYEEKTTLLNYMPKNTLVVVDEISRVQEAAEQLDQEEAEWLTALLEKGEMVSDLPLSRSWNELSSFSSFQSLFLSLFLRHSPQIQPENIINVTCRAMQNFHGQINVLKNECTRWVKSHFAVLFVAHDKDRAQKMVSVFRDYGIDSEYLDPKTRPTPGTINITVGQLGGGFELVQQKLAVITDQEVFANKAYKSKRRPKKVTNAERLKSYNELKIGDYVVHIDHGIGRYIGIETLEVGGNHKDYLHIRYKGNDKLYVPVEKIDQVQKYVGSEGKEPKLYALGGSEWKRVKTKTKSSVQDIADDLIKLYAEREASKGHAFQPDGPEQREFEAAFPYQETEDQIKAIEEIKQDMEKVRPMDRLLCGDVGYGKTEVALRAAFKAIVEGKQVAFLVPTTILAQQHFETAVERFSDFAVKIGVLNRFRSRKEQQETLKGLKNGTVDLVIGTHRLLSKDITFKDLGLLIVDEEQRFGVTHKEKIKQMKANVDVLTLTATPIPRTLHMSMLGVRDLSILETPPENRFPVQTYVTEYSGALVREAVERELARGGQVYVLYNRVETIQQMANQIDTIIPDARVAYAHGQMKENELESVMIDFLDGAYDVLVSTTIIETGVDIPNVNTLIVYDADRMGLSQLYQLRGRVGRSNRVAYAYFTYHKDKVMNEVAEKRLQAIKEFTELGSGFKIAMRDLSIRGAGNLLGAQQHGFIDSVGFDLYSQMLKEAVEEKTKTTTEQTVKVETNLNIEADAYIPDTYIGDSLQKIDMYKKFKSVTSLNEVAELEEEMVDRFGDYPREVSDLFTVAKIKALATELLIESISEEKNGYVLLFSEEGSGKLDNYQLFEAISGYGREAGLGSEGPKIKVTRYLAKTNSSDQLEKLSQFLYDIYNNQIKVASVS</sequence>
<dbReference type="SUPFAM" id="SSF141259">
    <property type="entry name" value="CarD-like"/>
    <property type="match status" value="1"/>
</dbReference>
<dbReference type="GO" id="GO:0006355">
    <property type="term" value="P:regulation of DNA-templated transcription"/>
    <property type="evidence" value="ECO:0007669"/>
    <property type="project" value="UniProtKB-UniRule"/>
</dbReference>
<name>A0A8J2ZZU8_9BACL</name>
<dbReference type="Pfam" id="PF02559">
    <property type="entry name" value="CarD_TRCF_RID"/>
    <property type="match status" value="1"/>
</dbReference>
<dbReference type="GO" id="GO:0005737">
    <property type="term" value="C:cytoplasm"/>
    <property type="evidence" value="ECO:0007669"/>
    <property type="project" value="UniProtKB-SubCell"/>
</dbReference>
<dbReference type="Pfam" id="PF00270">
    <property type="entry name" value="DEAD"/>
    <property type="match status" value="1"/>
</dbReference>
<dbReference type="CDD" id="cd17991">
    <property type="entry name" value="DEXHc_TRCF"/>
    <property type="match status" value="1"/>
</dbReference>